<dbReference type="InterPro" id="IPR024687">
    <property type="entry name" value="MMS19_C"/>
</dbReference>
<dbReference type="GO" id="GO:0005634">
    <property type="term" value="C:nucleus"/>
    <property type="evidence" value="ECO:0007669"/>
    <property type="project" value="UniProtKB-SubCell"/>
</dbReference>
<dbReference type="GO" id="GO:0016226">
    <property type="term" value="P:iron-sulfur cluster assembly"/>
    <property type="evidence" value="ECO:0007669"/>
    <property type="project" value="UniProtKB-UniRule"/>
</dbReference>
<keyword evidence="4 11" id="KW-0963">Cytoplasm</keyword>
<gene>
    <name evidence="14" type="primary">Mms19</name>
</gene>
<name>A0AAX6SH39_HETGA</name>
<keyword evidence="9 11" id="KW-0539">Nucleus</keyword>
<evidence type="ECO:0000256" key="1">
    <source>
        <dbReference type="ARBA" id="ARBA00004123"/>
    </source>
</evidence>
<comment type="similarity">
    <text evidence="3 11">Belongs to the MET18/MMS19 family.</text>
</comment>
<evidence type="ECO:0000256" key="11">
    <source>
        <dbReference type="RuleBase" id="RU367072"/>
    </source>
</evidence>
<dbReference type="Pfam" id="PF12460">
    <property type="entry name" value="MMS19_C"/>
    <property type="match status" value="1"/>
</dbReference>
<keyword evidence="8 11" id="KW-0206">Cytoskeleton</keyword>
<comment type="subunit">
    <text evidence="10">Component of the CIA complex. In the CIA complex, interacts directly with CIAO2B and CIAO3. Component of the MMXD complex, composed of CIAO1, ERCC2, CIAO2B, MMS19 and SLC25A5. Interacts with CIAO2B; the interaction is direct. Interacts with ERCC2/XPD; the interaction is direct. Interacts with ERCC3/XPB and NCOA3/RAC3. Interacts with RTEL1; the interaction mediates the association of RTEL1 with the CIA complex. Interacts with BRIP1. Interacts with KIF4A; the interaction facilitates the transfer of Fe-S clusters to KIF4A to ensure proper localization of KIF4A to the mitotic machinery components. Interacts with CCDC117; the interaction is indirect.</text>
</comment>
<dbReference type="GO" id="GO:0051604">
    <property type="term" value="P:protein maturation"/>
    <property type="evidence" value="ECO:0007669"/>
    <property type="project" value="UniProtKB-UniRule"/>
</dbReference>
<dbReference type="PANTHER" id="PTHR12891">
    <property type="entry name" value="DNA REPAIR/TRANSCRIPTION PROTEIN MET18/MMS19"/>
    <property type="match status" value="1"/>
</dbReference>
<evidence type="ECO:0000256" key="5">
    <source>
        <dbReference type="ARBA" id="ARBA00022737"/>
    </source>
</evidence>
<proteinExistence type="inferred from homology"/>
<evidence type="ECO:0000259" key="12">
    <source>
        <dbReference type="Pfam" id="PF12460"/>
    </source>
</evidence>
<reference evidence="14" key="1">
    <citation type="submission" date="2025-08" db="UniProtKB">
        <authorList>
            <consortium name="RefSeq"/>
        </authorList>
    </citation>
    <scope>IDENTIFICATION</scope>
</reference>
<dbReference type="GeneID" id="101726454"/>
<evidence type="ECO:0000256" key="9">
    <source>
        <dbReference type="ARBA" id="ARBA00023242"/>
    </source>
</evidence>
<dbReference type="RefSeq" id="XP_021108806.1">
    <property type="nucleotide sequence ID" value="XM_021253147.1"/>
</dbReference>
<accession>A0AAX6SH39</accession>
<dbReference type="GO" id="GO:0006281">
    <property type="term" value="P:DNA repair"/>
    <property type="evidence" value="ECO:0007669"/>
    <property type="project" value="UniProtKB-UniRule"/>
</dbReference>
<evidence type="ECO:0000313" key="14">
    <source>
        <dbReference type="RefSeq" id="XP_021108806.1"/>
    </source>
</evidence>
<dbReference type="FunFam" id="1.25.10.10:FF:000114">
    <property type="entry name" value="MMS19 nucleotide excision repair protein homolog isoform X2"/>
    <property type="match status" value="1"/>
</dbReference>
<dbReference type="InterPro" id="IPR039920">
    <property type="entry name" value="MMS19"/>
</dbReference>
<evidence type="ECO:0000256" key="6">
    <source>
        <dbReference type="ARBA" id="ARBA00022763"/>
    </source>
</evidence>
<dbReference type="Proteomes" id="UP000694906">
    <property type="component" value="Unplaced"/>
</dbReference>
<keyword evidence="7 11" id="KW-0234">DNA repair</keyword>
<dbReference type="Gene3D" id="1.25.10.10">
    <property type="entry name" value="Leucine-rich Repeat Variant"/>
    <property type="match status" value="2"/>
</dbReference>
<evidence type="ECO:0000256" key="3">
    <source>
        <dbReference type="ARBA" id="ARBA00009340"/>
    </source>
</evidence>
<evidence type="ECO:0000256" key="7">
    <source>
        <dbReference type="ARBA" id="ARBA00023204"/>
    </source>
</evidence>
<sequence>MGSFHQVFQTASEQVEAEGLAALHSLTACLSRSVLSADAEDLLDTFLSNILQDCRHHLCEPDMKLVWPSAKLLQAATGASARACDHITSNVLPLLLEQFHKHSQSNQRRTILEMILGFLKLQQRWSYEDKDERTLSDFKDQLCSLVFMALTDSSAQLQLVGIRAITVLGAQPDFLSSEDLEQAVGHLYRLSFQEEDSQSWVAALEASGALATLYPVAFSSHLVPKLAEELHRGKSNLARGDGSTKCSQHLRCLQALSAVSTHPSIVKETLPLLLEHLWRMNKGNVVTGPSDIIAVCQSLQQVAEKCQQDPESCWYFHQTAVPWLLALAVQASMPEKEPSVLREVLLEDAVLAAMVSVIGTATTHLTSELAAQSVTRIVSLFLDGNTSFLPENSFPSRFQPFQDGSSGQRRLVALLMAFVCSLPQNVEIPQLNQLMRELLELSCCHSCPFSSTAAAKCFAGLLNKLPAGQQLDEFLQLAVDAVDSGLGSGPFRHQAFTLLLWVTKALVLRYHPLNSSLTARLMGLLSDPELGPAAADGFSLLMSDCTDVLTRASHAEVRIMFRQRFFTDNVPALVQGFHAAPQDVKPNYLKGLSHVLHRLPKPVLLPELPTLLSLLLEALSCSDSVVQLSTLSCLQPLLLEAPQVMSLHVDMLVTKFLNLSSSPSMAVRIAALQCMHALTRLPTPVLLPYKPQVIRALAKPLDDKKRLVRKEAVSARGEWFLLGSPGS</sequence>
<dbReference type="GO" id="GO:0097361">
    <property type="term" value="C:cytosolic [4Fe-4S] assembly targeting complex"/>
    <property type="evidence" value="ECO:0007669"/>
    <property type="project" value="UniProtKB-UniRule"/>
</dbReference>
<dbReference type="InterPro" id="IPR016024">
    <property type="entry name" value="ARM-type_fold"/>
</dbReference>
<evidence type="ECO:0000256" key="10">
    <source>
        <dbReference type="ARBA" id="ARBA00066170"/>
    </source>
</evidence>
<evidence type="ECO:0000256" key="8">
    <source>
        <dbReference type="ARBA" id="ARBA00023212"/>
    </source>
</evidence>
<dbReference type="AlphaFoldDB" id="A0AAX6SH39"/>
<dbReference type="CTD" id="64210"/>
<evidence type="ECO:0000313" key="13">
    <source>
        <dbReference type="Proteomes" id="UP000694906"/>
    </source>
</evidence>
<keyword evidence="6 11" id="KW-0227">DNA damage</keyword>
<dbReference type="SUPFAM" id="SSF48371">
    <property type="entry name" value="ARM repeat"/>
    <property type="match status" value="1"/>
</dbReference>
<evidence type="ECO:0000256" key="4">
    <source>
        <dbReference type="ARBA" id="ARBA00022490"/>
    </source>
</evidence>
<comment type="function">
    <text evidence="11">Key component of the cytosolic iron-sulfur protein assembly (CIA) complex, a multiprotein complex that mediates the incorporation of iron-sulfur cluster into apoproteins specifically involved in DNA metabolism and genomic integrity. In the CIA complex, MMS19 acts as an adapter between early-acting CIA components and a subset of cellular target iron-sulfur proteins.</text>
</comment>
<feature type="domain" description="MMS19 C-terminal" evidence="12">
    <location>
        <begin position="252"/>
        <end position="679"/>
    </location>
</feature>
<evidence type="ECO:0000256" key="2">
    <source>
        <dbReference type="ARBA" id="ARBA00004186"/>
    </source>
</evidence>
<keyword evidence="13" id="KW-1185">Reference proteome</keyword>
<dbReference type="InterPro" id="IPR011989">
    <property type="entry name" value="ARM-like"/>
</dbReference>
<organism evidence="13 14">
    <name type="scientific">Heterocephalus glaber</name>
    <name type="common">Naked mole rat</name>
    <dbReference type="NCBI Taxonomy" id="10181"/>
    <lineage>
        <taxon>Eukaryota</taxon>
        <taxon>Metazoa</taxon>
        <taxon>Chordata</taxon>
        <taxon>Craniata</taxon>
        <taxon>Vertebrata</taxon>
        <taxon>Euteleostomi</taxon>
        <taxon>Mammalia</taxon>
        <taxon>Eutheria</taxon>
        <taxon>Euarchontoglires</taxon>
        <taxon>Glires</taxon>
        <taxon>Rodentia</taxon>
        <taxon>Hystricomorpha</taxon>
        <taxon>Bathyergidae</taxon>
        <taxon>Heterocephalus</taxon>
    </lineage>
</organism>
<comment type="subcellular location">
    <subcellularLocation>
        <location evidence="2 11">Cytoplasm</location>
        <location evidence="2 11">Cytoskeleton</location>
        <location evidence="2 11">Spindle</location>
    </subcellularLocation>
    <subcellularLocation>
        <location evidence="1 11">Nucleus</location>
    </subcellularLocation>
</comment>
<dbReference type="PANTHER" id="PTHR12891:SF0">
    <property type="entry name" value="MMS19 NUCLEOTIDE EXCISION REPAIR PROTEIN HOMOLOG"/>
    <property type="match status" value="1"/>
</dbReference>
<keyword evidence="5" id="KW-0677">Repeat</keyword>
<protein>
    <recommendedName>
        <fullName evidence="11">MMS19 nucleotide excision repair protein</fullName>
    </recommendedName>
</protein>
<dbReference type="GO" id="GO:0071817">
    <property type="term" value="C:MMXD complex"/>
    <property type="evidence" value="ECO:0007669"/>
    <property type="project" value="TreeGrafter"/>
</dbReference>